<reference evidence="1" key="1">
    <citation type="submission" date="2021-06" db="EMBL/GenBank/DDBJ databases">
        <authorList>
            <person name="Kallberg Y."/>
            <person name="Tangrot J."/>
            <person name="Rosling A."/>
        </authorList>
    </citation>
    <scope>NUCLEOTIDE SEQUENCE</scope>
    <source>
        <strain evidence="1">CL356</strain>
    </source>
</reference>
<sequence length="330" mass="37020">MNSESQSYTDALEEIFDNNFVENRSSDLGEYEFESNNIYLEHHNPLQEGLDIIEKGGSLSEAALAFEAAVQKNNSNSDAWMLLGSTQAQNEKEEAAIRALRKSVDLDGTNLPALMNLTVSYINEGLNLEAYLTLERWLTAKYPDVVAQTEPMDEPTDTRTRVINLFQTAARSAPEGQEMDPDVQIGLGILFYSSGASDKAVDHFKSALNIRKDDYQLWNRLGATLANSGRSEDAIEAYYKALELKPTFVRARFNLGVSCLNLKRYQESVKHLLSALNMHQTSPGNDGLKNTSASLRHALERVFQSMDRNDLSEKLNNGLGIDQFRDEFEF</sequence>
<organism evidence="1 2">
    <name type="scientific">Acaulospora colombiana</name>
    <dbReference type="NCBI Taxonomy" id="27376"/>
    <lineage>
        <taxon>Eukaryota</taxon>
        <taxon>Fungi</taxon>
        <taxon>Fungi incertae sedis</taxon>
        <taxon>Mucoromycota</taxon>
        <taxon>Glomeromycotina</taxon>
        <taxon>Glomeromycetes</taxon>
        <taxon>Diversisporales</taxon>
        <taxon>Acaulosporaceae</taxon>
        <taxon>Acaulospora</taxon>
    </lineage>
</organism>
<proteinExistence type="predicted"/>
<protein>
    <submittedName>
        <fullName evidence="1">9683_t:CDS:1</fullName>
    </submittedName>
</protein>
<name>A0ACA9KIS5_9GLOM</name>
<comment type="caution">
    <text evidence="1">The sequence shown here is derived from an EMBL/GenBank/DDBJ whole genome shotgun (WGS) entry which is preliminary data.</text>
</comment>
<evidence type="ECO:0000313" key="2">
    <source>
        <dbReference type="Proteomes" id="UP000789525"/>
    </source>
</evidence>
<dbReference type="EMBL" id="CAJVPT010002045">
    <property type="protein sequence ID" value="CAG8474010.1"/>
    <property type="molecule type" value="Genomic_DNA"/>
</dbReference>
<dbReference type="Proteomes" id="UP000789525">
    <property type="component" value="Unassembled WGS sequence"/>
</dbReference>
<gene>
    <name evidence="1" type="ORF">ACOLOM_LOCUS1713</name>
</gene>
<accession>A0ACA9KIS5</accession>
<evidence type="ECO:0000313" key="1">
    <source>
        <dbReference type="EMBL" id="CAG8474010.1"/>
    </source>
</evidence>
<keyword evidence="2" id="KW-1185">Reference proteome</keyword>